<dbReference type="SUPFAM" id="SSF160515">
    <property type="entry name" value="YueI-like"/>
    <property type="match status" value="1"/>
</dbReference>
<evidence type="ECO:0000313" key="2">
    <source>
        <dbReference type="Proteomes" id="UP000189761"/>
    </source>
</evidence>
<dbReference type="InterPro" id="IPR012543">
    <property type="entry name" value="DUF1694"/>
</dbReference>
<accession>A0A8E2IH60</accession>
<dbReference type="InterPro" id="IPR029064">
    <property type="entry name" value="Ribosomal_eL30-like_sf"/>
</dbReference>
<comment type="caution">
    <text evidence="1">The sequence shown here is derived from an EMBL/GenBank/DDBJ whole genome shotgun (WGS) entry which is preliminary data.</text>
</comment>
<sequence length="150" mass="17518">MSRQPNIDDYLQKGMYGDKQIKPDEKRKFLGTFRERIIIALKKSQVMENKIYFEIEEMMLKYPNSKLLLNGDINYPSLSKYIQIAKKRGNPYSIITNNDSNTSIGLVLALDYAINIENIYITNELTPKSKKQKKASFWSSIKSTLNRRKK</sequence>
<dbReference type="Proteomes" id="UP000189761">
    <property type="component" value="Unassembled WGS sequence"/>
</dbReference>
<reference evidence="1 2" key="1">
    <citation type="submission" date="2017-01" db="EMBL/GenBank/DDBJ databases">
        <title>Draft genome sequence of Bacillus oleronius.</title>
        <authorList>
            <person name="Allam M."/>
        </authorList>
    </citation>
    <scope>NUCLEOTIDE SEQUENCE [LARGE SCALE GENOMIC DNA]</scope>
    <source>
        <strain evidence="1 2">DSM 9356</strain>
    </source>
</reference>
<organism evidence="1 2">
    <name type="scientific">Heyndrickxia oleronia</name>
    <dbReference type="NCBI Taxonomy" id="38875"/>
    <lineage>
        <taxon>Bacteria</taxon>
        <taxon>Bacillati</taxon>
        <taxon>Bacillota</taxon>
        <taxon>Bacilli</taxon>
        <taxon>Bacillales</taxon>
        <taxon>Bacillaceae</taxon>
        <taxon>Heyndrickxia</taxon>
    </lineage>
</organism>
<evidence type="ECO:0008006" key="3">
    <source>
        <dbReference type="Google" id="ProtNLM"/>
    </source>
</evidence>
<gene>
    <name evidence="1" type="ORF">BWZ43_02900</name>
</gene>
<proteinExistence type="predicted"/>
<name>A0A8E2IH60_9BACI</name>
<dbReference type="EMBL" id="MTLA01000030">
    <property type="protein sequence ID" value="OOP69841.1"/>
    <property type="molecule type" value="Genomic_DNA"/>
</dbReference>
<dbReference type="Gene3D" id="3.30.1330.30">
    <property type="match status" value="1"/>
</dbReference>
<dbReference type="Pfam" id="PF07997">
    <property type="entry name" value="DUF1694"/>
    <property type="match status" value="1"/>
</dbReference>
<dbReference type="AlphaFoldDB" id="A0A8E2IH60"/>
<evidence type="ECO:0000313" key="1">
    <source>
        <dbReference type="EMBL" id="OOP69841.1"/>
    </source>
</evidence>
<dbReference type="RefSeq" id="WP_071976143.1">
    <property type="nucleotide sequence ID" value="NZ_CP065424.1"/>
</dbReference>
<dbReference type="PIRSF" id="PIRSF034303">
    <property type="entry name" value="DUF1694"/>
    <property type="match status" value="1"/>
</dbReference>
<protein>
    <recommendedName>
        <fullName evidence="3">DUF1694 domain-containing protein</fullName>
    </recommendedName>
</protein>
<keyword evidence="2" id="KW-1185">Reference proteome</keyword>